<dbReference type="SUPFAM" id="SSF54862">
    <property type="entry name" value="4Fe-4S ferredoxins"/>
    <property type="match status" value="1"/>
</dbReference>
<comment type="caution">
    <text evidence="10">The sequence shown here is derived from an EMBL/GenBank/DDBJ whole genome shotgun (WGS) entry which is preliminary data.</text>
</comment>
<comment type="subunit">
    <text evidence="8">Interacts with the cytoplasmic NapA precursor.</text>
</comment>
<keyword evidence="1" id="KW-0813">Transport</keyword>
<dbReference type="GO" id="GO:0051539">
    <property type="term" value="F:4 iron, 4 sulfur cluster binding"/>
    <property type="evidence" value="ECO:0007669"/>
    <property type="project" value="UniProtKB-UniRule"/>
</dbReference>
<keyword evidence="8" id="KW-0963">Cytoplasm</keyword>
<comment type="similarity">
    <text evidence="8">Belongs to the NapF family.</text>
</comment>
<evidence type="ECO:0000256" key="2">
    <source>
        <dbReference type="ARBA" id="ARBA00022485"/>
    </source>
</evidence>
<protein>
    <recommendedName>
        <fullName evidence="8">Ferredoxin-type protein NapF</fullName>
    </recommendedName>
</protein>
<feature type="domain" description="4Fe-4S ferredoxin-type" evidence="9">
    <location>
        <begin position="7"/>
        <end position="36"/>
    </location>
</feature>
<evidence type="ECO:0000256" key="8">
    <source>
        <dbReference type="HAMAP-Rule" id="MF_02201"/>
    </source>
</evidence>
<feature type="binding site" evidence="8">
    <location>
        <position position="22"/>
    </location>
    <ligand>
        <name>[4Fe-4S] cluster</name>
        <dbReference type="ChEBI" id="CHEBI:49883"/>
        <label>1</label>
    </ligand>
</feature>
<feature type="binding site" evidence="8">
    <location>
        <position position="26"/>
    </location>
    <ligand>
        <name>[4Fe-4S] cluster</name>
        <dbReference type="ChEBI" id="CHEBI:49883"/>
        <label>1</label>
    </ligand>
</feature>
<dbReference type="GO" id="GO:0005737">
    <property type="term" value="C:cytoplasm"/>
    <property type="evidence" value="ECO:0007669"/>
    <property type="project" value="UniProtKB-SubCell"/>
</dbReference>
<evidence type="ECO:0000259" key="9">
    <source>
        <dbReference type="PROSITE" id="PS51379"/>
    </source>
</evidence>
<evidence type="ECO:0000313" key="11">
    <source>
        <dbReference type="Proteomes" id="UP000187526"/>
    </source>
</evidence>
<feature type="binding site" evidence="8">
    <location>
        <position position="55"/>
    </location>
    <ligand>
        <name>[4Fe-4S] cluster</name>
        <dbReference type="ChEBI" id="CHEBI:49883"/>
        <label>2</label>
    </ligand>
</feature>
<dbReference type="InterPro" id="IPR017900">
    <property type="entry name" value="4Fe4S_Fe_S_CS"/>
</dbReference>
<feature type="binding site" evidence="8">
    <location>
        <position position="62"/>
    </location>
    <ligand>
        <name>[4Fe-4S] cluster</name>
        <dbReference type="ChEBI" id="CHEBI:49883"/>
        <label>2</label>
    </ligand>
</feature>
<dbReference type="NCBIfam" id="TIGR00402">
    <property type="entry name" value="napF"/>
    <property type="match status" value="1"/>
</dbReference>
<organism evidence="10 11">
    <name type="scientific">Azonexus hydrophilus</name>
    <dbReference type="NCBI Taxonomy" id="418702"/>
    <lineage>
        <taxon>Bacteria</taxon>
        <taxon>Pseudomonadati</taxon>
        <taxon>Pseudomonadota</taxon>
        <taxon>Betaproteobacteria</taxon>
        <taxon>Rhodocyclales</taxon>
        <taxon>Azonexaceae</taxon>
        <taxon>Azonexus</taxon>
    </lineage>
</organism>
<dbReference type="PROSITE" id="PS51379">
    <property type="entry name" value="4FE4S_FER_2"/>
    <property type="match status" value="3"/>
</dbReference>
<feature type="binding site" evidence="8">
    <location>
        <position position="135"/>
    </location>
    <ligand>
        <name>[4Fe-4S] cluster</name>
        <dbReference type="ChEBI" id="CHEBI:49883"/>
        <label>3</label>
    </ligand>
</feature>
<dbReference type="GO" id="GO:0046872">
    <property type="term" value="F:metal ion binding"/>
    <property type="evidence" value="ECO:0007669"/>
    <property type="project" value="UniProtKB-KW"/>
</dbReference>
<feature type="binding site" evidence="8">
    <location>
        <position position="128"/>
    </location>
    <ligand>
        <name>[4Fe-4S] cluster</name>
        <dbReference type="ChEBI" id="CHEBI:49883"/>
        <label>3</label>
    </ligand>
</feature>
<comment type="cofactor">
    <cofactor evidence="8">
        <name>[4Fe-4S] cluster</name>
        <dbReference type="ChEBI" id="CHEBI:49883"/>
    </cofactor>
</comment>
<proteinExistence type="inferred from homology"/>
<keyword evidence="11" id="KW-1185">Reference proteome</keyword>
<dbReference type="HAMAP" id="MF_02201">
    <property type="entry name" value="NapF"/>
    <property type="match status" value="1"/>
</dbReference>
<dbReference type="AlphaFoldDB" id="A0A1R1I923"/>
<comment type="subcellular location">
    <subcellularLocation>
        <location evidence="8">Cytoplasm</location>
    </subcellularLocation>
</comment>
<accession>A0A1R1I923</accession>
<dbReference type="Proteomes" id="UP000187526">
    <property type="component" value="Unassembled WGS sequence"/>
</dbReference>
<keyword evidence="3 8" id="KW-0479">Metal-binding</keyword>
<feature type="binding site" evidence="8">
    <location>
        <position position="52"/>
    </location>
    <ligand>
        <name>[4Fe-4S] cluster</name>
        <dbReference type="ChEBI" id="CHEBI:49883"/>
        <label>2</label>
    </ligand>
</feature>
<evidence type="ECO:0000256" key="4">
    <source>
        <dbReference type="ARBA" id="ARBA00022737"/>
    </source>
</evidence>
<dbReference type="EMBL" id="MTHD01000002">
    <property type="protein sequence ID" value="OMG55165.1"/>
    <property type="molecule type" value="Genomic_DNA"/>
</dbReference>
<dbReference type="PANTHER" id="PTHR43687">
    <property type="entry name" value="ADENYLYLSULFATE REDUCTASE, BETA SUBUNIT"/>
    <property type="match status" value="1"/>
</dbReference>
<evidence type="ECO:0000256" key="6">
    <source>
        <dbReference type="ARBA" id="ARBA00023004"/>
    </source>
</evidence>
<dbReference type="RefSeq" id="WP_076093957.1">
    <property type="nucleotide sequence ID" value="NZ_MTHD01000002.1"/>
</dbReference>
<feature type="domain" description="4Fe-4S ferredoxin-type" evidence="9">
    <location>
        <begin position="116"/>
        <end position="145"/>
    </location>
</feature>
<feature type="binding site" evidence="8">
    <location>
        <position position="125"/>
    </location>
    <ligand>
        <name>[4Fe-4S] cluster</name>
        <dbReference type="ChEBI" id="CHEBI:49883"/>
        <label>3</label>
    </ligand>
</feature>
<dbReference type="PROSITE" id="PS00198">
    <property type="entry name" value="4FE4S_FER_1"/>
    <property type="match status" value="2"/>
</dbReference>
<evidence type="ECO:0000313" key="10">
    <source>
        <dbReference type="EMBL" id="OMG55165.1"/>
    </source>
</evidence>
<comment type="function">
    <text evidence="8">Could be involved in the maturation of NapA, the catalytic subunit of the periplasmic nitrate reductase, before its export into the periplasm.</text>
</comment>
<evidence type="ECO:0000256" key="1">
    <source>
        <dbReference type="ARBA" id="ARBA00022448"/>
    </source>
</evidence>
<keyword evidence="5" id="KW-0249">Electron transport</keyword>
<evidence type="ECO:0000256" key="5">
    <source>
        <dbReference type="ARBA" id="ARBA00022982"/>
    </source>
</evidence>
<keyword evidence="7 8" id="KW-0411">Iron-sulfur</keyword>
<dbReference type="InterPro" id="IPR004496">
    <property type="entry name" value="NapF"/>
</dbReference>
<dbReference type="STRING" id="418702.BJN45_08475"/>
<feature type="domain" description="4Fe-4S ferredoxin-type" evidence="9">
    <location>
        <begin position="43"/>
        <end position="72"/>
    </location>
</feature>
<feature type="binding site" evidence="8">
    <location>
        <position position="19"/>
    </location>
    <ligand>
        <name>[4Fe-4S] cluster</name>
        <dbReference type="ChEBI" id="CHEBI:49883"/>
        <label>1</label>
    </ligand>
</feature>
<keyword evidence="6 8" id="KW-0408">Iron</keyword>
<dbReference type="PANTHER" id="PTHR43687:SF6">
    <property type="entry name" value="L-ASPARTATE SEMIALDEHYDE SULFURTRANSFERASE IRON-SULFUR SUBUNIT"/>
    <property type="match status" value="1"/>
</dbReference>
<feature type="binding site" evidence="8">
    <location>
        <position position="58"/>
    </location>
    <ligand>
        <name>[4Fe-4S] cluster</name>
        <dbReference type="ChEBI" id="CHEBI:49883"/>
        <label>2</label>
    </ligand>
</feature>
<evidence type="ECO:0000256" key="7">
    <source>
        <dbReference type="ARBA" id="ARBA00023014"/>
    </source>
</evidence>
<keyword evidence="4 8" id="KW-0677">Repeat</keyword>
<dbReference type="Pfam" id="PF12838">
    <property type="entry name" value="Fer4_7"/>
    <property type="match status" value="2"/>
</dbReference>
<dbReference type="InterPro" id="IPR017896">
    <property type="entry name" value="4Fe4S_Fe-S-bd"/>
</dbReference>
<dbReference type="CDD" id="cd10564">
    <property type="entry name" value="NapF_like"/>
    <property type="match status" value="1"/>
</dbReference>
<evidence type="ECO:0000256" key="3">
    <source>
        <dbReference type="ARBA" id="ARBA00022723"/>
    </source>
</evidence>
<keyword evidence="2 8" id="KW-0004">4Fe-4S</keyword>
<dbReference type="InterPro" id="IPR050572">
    <property type="entry name" value="Fe-S_Ferredoxin"/>
</dbReference>
<gene>
    <name evidence="8" type="primary">napF</name>
    <name evidence="10" type="ORF">BJN45_08475</name>
</gene>
<reference evidence="10 11" key="1">
    <citation type="submission" date="2016-10" db="EMBL/GenBank/DDBJ databases">
        <title>Alkaliphiles isolated from bioreactors.</title>
        <authorList>
            <person name="Salah Z."/>
            <person name="Rout S.P."/>
            <person name="Humphreys P.N."/>
        </authorList>
    </citation>
    <scope>NUCLEOTIDE SEQUENCE [LARGE SCALE GENOMIC DNA]</scope>
    <source>
        <strain evidence="10 11">ZS02</strain>
    </source>
</reference>
<feature type="binding site" evidence="8">
    <location>
        <position position="16"/>
    </location>
    <ligand>
        <name>[4Fe-4S] cluster</name>
        <dbReference type="ChEBI" id="CHEBI:49883"/>
        <label>1</label>
    </ligand>
</feature>
<sequence length="156" mass="16330">MRPPWALPEALFIDACTRCGECLTACPTGLLVKGDGGFPEADFTVGRAPEGCTFCGDCRQSCKPLALREQPGQSPWSLRAFFSVDCLTDHNVVCRTCGELCDVGAIHFPPTVGGVARPQLDSAACTGCGACLADCPTRAIRIAPPNFPSLALRGAA</sequence>
<name>A0A1R1I923_9RHOO</name>
<feature type="binding site" evidence="8">
    <location>
        <position position="131"/>
    </location>
    <ligand>
        <name>[4Fe-4S] cluster</name>
        <dbReference type="ChEBI" id="CHEBI:49883"/>
        <label>3</label>
    </ligand>
</feature>
<dbReference type="Gene3D" id="3.30.70.20">
    <property type="match status" value="2"/>
</dbReference>